<dbReference type="EMBL" id="AOHC02000042">
    <property type="protein sequence ID" value="EMY76633.1"/>
    <property type="molecule type" value="Genomic_DNA"/>
</dbReference>
<accession>N1WLF5</accession>
<feature type="transmembrane region" description="Helical" evidence="1">
    <location>
        <begin position="39"/>
        <end position="60"/>
    </location>
</feature>
<comment type="caution">
    <text evidence="2">The sequence shown here is derived from an EMBL/GenBank/DDBJ whole genome shotgun (WGS) entry which is preliminary data.</text>
</comment>
<reference evidence="2" key="1">
    <citation type="submission" date="2013-03" db="EMBL/GenBank/DDBJ databases">
        <authorList>
            <person name="Harkins D.M."/>
            <person name="Durkin A.S."/>
            <person name="Brinkac L.M."/>
            <person name="Haft D.H."/>
            <person name="Selengut J.D."/>
            <person name="Sanka R."/>
            <person name="DePew J."/>
            <person name="Purushe J."/>
            <person name="Hartskeerl R.A."/>
            <person name="Ahmed A."/>
            <person name="van der Linden H."/>
            <person name="Goris M.G.A."/>
            <person name="Vinetz J.M."/>
            <person name="Sutton G.G."/>
            <person name="Nierman W.C."/>
            <person name="Fouts D.E."/>
        </authorList>
    </citation>
    <scope>NUCLEOTIDE SEQUENCE [LARGE SCALE GENOMIC DNA]</scope>
    <source>
        <strain evidence="2">ICFT</strain>
    </source>
</reference>
<dbReference type="STRING" id="1218598.LEP1GSC060_0301"/>
<dbReference type="AlphaFoldDB" id="N1WLF5"/>
<proteinExistence type="predicted"/>
<dbReference type="Proteomes" id="UP000012313">
    <property type="component" value="Unassembled WGS sequence"/>
</dbReference>
<sequence>MRLCFLFTESYRSVSGWIVISMSRIVEDFKMKWIENVFWGRKIFGVGPPLIFWVSFFFWINACSSIRNNAGKKEDPFVYVDHVQGINEDDFELNAKRKILEKGLGELIEGGSQTIDGRLKEMITNSSTEGFVTEFSRIGSLRKKGNLSEGDAKGKVSRKAVQDALKERYKELGKPKFLIVIDETILGKSNSGSSISANVIVNKFVEFDFLDRNQWIRILEKENTKSIGVYGNQSLETKAVATAAEMEARILFIGQVEVTNVGNIENTDLKSYQAVFRFKILDVNTARIIAADNTNGTSLHVNSEIGSQEAIRKAVESAYPKIRDQISIKWKPGNLIRLKIEGLTYDDYVDRDVKGLIRSIQGVNAVSEVNNGNTKPSWIVLEIEALYNGNHLYQKMREKKADFGFDFSQKEVKPSSIHIIKN</sequence>
<evidence type="ECO:0000256" key="1">
    <source>
        <dbReference type="SAM" id="Phobius"/>
    </source>
</evidence>
<keyword evidence="1" id="KW-0812">Transmembrane</keyword>
<organism evidence="2 3">
    <name type="scientific">Leptospira weilii serovar Ranarum str. ICFT</name>
    <dbReference type="NCBI Taxonomy" id="1218598"/>
    <lineage>
        <taxon>Bacteria</taxon>
        <taxon>Pseudomonadati</taxon>
        <taxon>Spirochaetota</taxon>
        <taxon>Spirochaetia</taxon>
        <taxon>Leptospirales</taxon>
        <taxon>Leptospiraceae</taxon>
        <taxon>Leptospira</taxon>
    </lineage>
</organism>
<name>N1WLF5_9LEPT</name>
<gene>
    <name evidence="2" type="ORF">LEP1GSC060_0301</name>
</gene>
<keyword evidence="3" id="KW-1185">Reference proteome</keyword>
<evidence type="ECO:0000313" key="3">
    <source>
        <dbReference type="Proteomes" id="UP000012313"/>
    </source>
</evidence>
<evidence type="ECO:0008006" key="4">
    <source>
        <dbReference type="Google" id="ProtNLM"/>
    </source>
</evidence>
<evidence type="ECO:0000313" key="2">
    <source>
        <dbReference type="EMBL" id="EMY76633.1"/>
    </source>
</evidence>
<keyword evidence="1" id="KW-1133">Transmembrane helix</keyword>
<protein>
    <recommendedName>
        <fullName evidence="4">Lipoprotein</fullName>
    </recommendedName>
</protein>
<keyword evidence="1" id="KW-0472">Membrane</keyword>